<sequence>MIALVDEATGYQYDRERFELQKIPTAYISDEILKWQLTFTDEFYKQVYRLWGLPLIPQYIKNKPSIIGKLITRYIYEHLPEGVL</sequence>
<keyword evidence="3" id="KW-1185">Reference proteome</keyword>
<proteinExistence type="predicted"/>
<dbReference type="OrthoDB" id="4762429at2"/>
<dbReference type="EMBL" id="QFFJ01000002">
    <property type="protein sequence ID" value="RBL89840.1"/>
    <property type="molecule type" value="Genomic_DNA"/>
</dbReference>
<evidence type="ECO:0000259" key="1">
    <source>
        <dbReference type="Pfam" id="PF10546"/>
    </source>
</evidence>
<gene>
    <name evidence="2" type="ORF">DF182_25495</name>
</gene>
<organism evidence="2 3">
    <name type="scientific">Chitinophaga flava</name>
    <dbReference type="NCBI Taxonomy" id="2259036"/>
    <lineage>
        <taxon>Bacteria</taxon>
        <taxon>Pseudomonadati</taxon>
        <taxon>Bacteroidota</taxon>
        <taxon>Chitinophagia</taxon>
        <taxon>Chitinophagales</taxon>
        <taxon>Chitinophagaceae</taxon>
        <taxon>Chitinophaga</taxon>
    </lineage>
</organism>
<dbReference type="RefSeq" id="WP_113618589.1">
    <property type="nucleotide sequence ID" value="NZ_QFFJ01000002.1"/>
</dbReference>
<dbReference type="Proteomes" id="UP000253410">
    <property type="component" value="Unassembled WGS sequence"/>
</dbReference>
<evidence type="ECO:0000313" key="3">
    <source>
        <dbReference type="Proteomes" id="UP000253410"/>
    </source>
</evidence>
<protein>
    <recommendedName>
        <fullName evidence="1">Bacteriophage Mx8 p63 C-terminal domain-containing protein</fullName>
    </recommendedName>
</protein>
<accession>A0A365XUL3</accession>
<dbReference type="Pfam" id="PF10546">
    <property type="entry name" value="P63C"/>
    <property type="match status" value="1"/>
</dbReference>
<reference evidence="2 3" key="1">
    <citation type="submission" date="2018-05" db="EMBL/GenBank/DDBJ databases">
        <title>Chitinophaga sp. K3CV102501T nov., isolated from isolated from a monsoon evergreen broad-leaved forest soil.</title>
        <authorList>
            <person name="Lv Y."/>
        </authorList>
    </citation>
    <scope>NUCLEOTIDE SEQUENCE [LARGE SCALE GENOMIC DNA]</scope>
    <source>
        <strain evidence="2 3">GDMCC 1.1325</strain>
    </source>
</reference>
<comment type="caution">
    <text evidence="2">The sequence shown here is derived from an EMBL/GenBank/DDBJ whole genome shotgun (WGS) entry which is preliminary data.</text>
</comment>
<evidence type="ECO:0000313" key="2">
    <source>
        <dbReference type="EMBL" id="RBL89840.1"/>
    </source>
</evidence>
<dbReference type="AlphaFoldDB" id="A0A365XUL3"/>
<dbReference type="InterPro" id="IPR018874">
    <property type="entry name" value="Phage_Mx8_p63_C"/>
</dbReference>
<name>A0A365XUL3_9BACT</name>
<feature type="domain" description="Bacteriophage Mx8 p63 C-terminal" evidence="1">
    <location>
        <begin position="25"/>
        <end position="84"/>
    </location>
</feature>